<proteinExistence type="predicted"/>
<dbReference type="OrthoDB" id="4870874at2759"/>
<comment type="caution">
    <text evidence="2">The sequence shown here is derived from an EMBL/GenBank/DDBJ whole genome shotgun (WGS) entry which is preliminary data.</text>
</comment>
<feature type="region of interest" description="Disordered" evidence="1">
    <location>
        <begin position="209"/>
        <end position="255"/>
    </location>
</feature>
<reference evidence="2 3" key="1">
    <citation type="submission" date="2015-09" db="EMBL/GenBank/DDBJ databases">
        <title>Host preference determinants of Valsa canker pathogens revealed by comparative genomics.</title>
        <authorList>
            <person name="Yin Z."/>
            <person name="Huang L."/>
        </authorList>
    </citation>
    <scope>NUCLEOTIDE SEQUENCE [LARGE SCALE GENOMIC DNA]</scope>
    <source>
        <strain evidence="2 3">SXYLt</strain>
    </source>
</reference>
<gene>
    <name evidence="2" type="ORF">VPNG_06496</name>
</gene>
<evidence type="ECO:0000256" key="1">
    <source>
        <dbReference type="SAM" id="MobiDB-lite"/>
    </source>
</evidence>
<dbReference type="AlphaFoldDB" id="A0A423X2J8"/>
<feature type="compositionally biased region" description="Low complexity" evidence="1">
    <location>
        <begin position="304"/>
        <end position="314"/>
    </location>
</feature>
<dbReference type="EMBL" id="LKEB01000029">
    <property type="protein sequence ID" value="ROW10031.1"/>
    <property type="molecule type" value="Genomic_DNA"/>
</dbReference>
<sequence length="517" mass="59178">MDHETPQTVQYAPSHQQNPDAETLQRSTNGSRPGSPTANEAAHLTKANLRLFDREMDVEQARRSGVPECDISMGSISATSSEEYRKVLEQVRRNTKPENEERAKAVQKYFEEYNAAHREEWDRQWKEKKDRENEEYERRNKAAVDEALERIRKVPYDQQPTLQEKDELPWADQEAWWIRYLEHRKEMYADEVGADDLEIAEQPTMYVAPSAPLSQGNRGHGTEDITEDNAQDHGHEYGVADTSHEPPEEDDIPEWAKDPNFIKLYGPYQPGFEFWIEKQERLAKEQEQRDQERREQRQREQEQKIQGQDQQGQLQEQQFVPLEHHKIPPSPSDHLRSLLPTNFPRFREVHGMNDMGAYLANASYTVSLGGPPSADLKYGIIIVPVGEESTLFGTQPSDVMTPSFIQEVYDSRYTRHAAAMADYHEASHDSAEFLRPRFASVDPDDRSLHSLDNLIDPGATVGPEQSHDINDEGNAISRHTKLAHAPPPTDDTSKAVNLDQTTDRLDTAQTVLYTGEA</sequence>
<protein>
    <submittedName>
        <fullName evidence="2">Uncharacterized protein</fullName>
    </submittedName>
</protein>
<evidence type="ECO:0000313" key="2">
    <source>
        <dbReference type="EMBL" id="ROW10031.1"/>
    </source>
</evidence>
<feature type="compositionally biased region" description="Polar residues" evidence="1">
    <location>
        <begin position="1"/>
        <end position="38"/>
    </location>
</feature>
<feature type="region of interest" description="Disordered" evidence="1">
    <location>
        <begin position="1"/>
        <end position="40"/>
    </location>
</feature>
<dbReference type="Proteomes" id="UP000285146">
    <property type="component" value="Unassembled WGS sequence"/>
</dbReference>
<feature type="compositionally biased region" description="Basic and acidic residues" evidence="1">
    <location>
        <begin position="286"/>
        <end position="303"/>
    </location>
</feature>
<accession>A0A423X2J8</accession>
<feature type="region of interest" description="Disordered" evidence="1">
    <location>
        <begin position="286"/>
        <end position="314"/>
    </location>
</feature>
<dbReference type="InParanoid" id="A0A423X2J8"/>
<feature type="compositionally biased region" description="Basic and acidic residues" evidence="1">
    <location>
        <begin position="230"/>
        <end position="246"/>
    </location>
</feature>
<organism evidence="2 3">
    <name type="scientific">Cytospora leucostoma</name>
    <dbReference type="NCBI Taxonomy" id="1230097"/>
    <lineage>
        <taxon>Eukaryota</taxon>
        <taxon>Fungi</taxon>
        <taxon>Dikarya</taxon>
        <taxon>Ascomycota</taxon>
        <taxon>Pezizomycotina</taxon>
        <taxon>Sordariomycetes</taxon>
        <taxon>Sordariomycetidae</taxon>
        <taxon>Diaporthales</taxon>
        <taxon>Cytosporaceae</taxon>
        <taxon>Cytospora</taxon>
    </lineage>
</organism>
<evidence type="ECO:0000313" key="3">
    <source>
        <dbReference type="Proteomes" id="UP000285146"/>
    </source>
</evidence>
<keyword evidence="3" id="KW-1185">Reference proteome</keyword>
<name>A0A423X2J8_9PEZI</name>